<dbReference type="InterPro" id="IPR016169">
    <property type="entry name" value="FAD-bd_PCMH_sub2"/>
</dbReference>
<accession>A0A2N3NH80</accession>
<reference evidence="5 6" key="1">
    <citation type="journal article" date="2017" name="G3 (Bethesda)">
        <title>First Draft Genome Sequence of the Pathogenic Fungus Lomentospora prolificans (Formerly Scedosporium prolificans).</title>
        <authorList>
            <person name="Luo R."/>
            <person name="Zimin A."/>
            <person name="Workman R."/>
            <person name="Fan Y."/>
            <person name="Pertea G."/>
            <person name="Grossman N."/>
            <person name="Wear M.P."/>
            <person name="Jia B."/>
            <person name="Miller H."/>
            <person name="Casadevall A."/>
            <person name="Timp W."/>
            <person name="Zhang S.X."/>
            <person name="Salzberg S.L."/>
        </authorList>
    </citation>
    <scope>NUCLEOTIDE SEQUENCE [LARGE SCALE GENOMIC DNA]</scope>
    <source>
        <strain evidence="5 6">JHH-5317</strain>
    </source>
</reference>
<comment type="caution">
    <text evidence="5">The sequence shown here is derived from an EMBL/GenBank/DDBJ whole genome shotgun (WGS) entry which is preliminary data.</text>
</comment>
<dbReference type="PROSITE" id="PS51387">
    <property type="entry name" value="FAD_PCMH"/>
    <property type="match status" value="1"/>
</dbReference>
<evidence type="ECO:0000256" key="2">
    <source>
        <dbReference type="ARBA" id="ARBA00023002"/>
    </source>
</evidence>
<proteinExistence type="inferred from homology"/>
<feature type="domain" description="FAD-binding PCMH-type" evidence="4">
    <location>
        <begin position="181"/>
        <end position="360"/>
    </location>
</feature>
<keyword evidence="2" id="KW-0560">Oxidoreductase</keyword>
<evidence type="ECO:0000256" key="1">
    <source>
        <dbReference type="ARBA" id="ARBA00005466"/>
    </source>
</evidence>
<feature type="compositionally biased region" description="Acidic residues" evidence="3">
    <location>
        <begin position="659"/>
        <end position="684"/>
    </location>
</feature>
<evidence type="ECO:0000256" key="3">
    <source>
        <dbReference type="SAM" id="MobiDB-lite"/>
    </source>
</evidence>
<evidence type="ECO:0000259" key="4">
    <source>
        <dbReference type="PROSITE" id="PS51387"/>
    </source>
</evidence>
<comment type="similarity">
    <text evidence="1">Belongs to the oxygen-dependent FAD-linked oxidoreductase family.</text>
</comment>
<dbReference type="PANTHER" id="PTHR13878">
    <property type="entry name" value="GULONOLACTONE OXIDASE"/>
    <property type="match status" value="1"/>
</dbReference>
<evidence type="ECO:0000313" key="6">
    <source>
        <dbReference type="Proteomes" id="UP000233524"/>
    </source>
</evidence>
<dbReference type="SUPFAM" id="SSF56176">
    <property type="entry name" value="FAD-binding/transporter-associated domain-like"/>
    <property type="match status" value="1"/>
</dbReference>
<dbReference type="GO" id="GO:0071949">
    <property type="term" value="F:FAD binding"/>
    <property type="evidence" value="ECO:0007669"/>
    <property type="project" value="InterPro"/>
</dbReference>
<dbReference type="VEuPathDB" id="FungiDB:jhhlp_001690"/>
<dbReference type="Gene3D" id="3.30.465.10">
    <property type="match status" value="2"/>
</dbReference>
<sequence>MRRGNAMRRTDIPSSFLAEWWFTTRAYRSRHLLANLIMRAPIQWSGYALLASLVFGAKAQVETAELTEQDIGDFTALAFGDRGSRRFNRPACKAFPGTEDWPSARDWRRLNSTLDGALLHPNPPAIVCYEGPEYNEGACKDLVLHGGDSHFYIDDPLTVLSQWPQGSTCLVGLNPNGNCTRGGYPEYVVNVTTVKHVQAAVNFARNNNVRLVIKNTGHDFGGRSVGAGSLSVWTHHLKDFEFLPEYRMGPYKGMAVRYGSGLEAWELYNYMAEYNFSVPAAGGRTVGANGGWFALGGHGNLASFYGLGCDQALEIHAVTADGRYVVANPYENEDLFYALRGGGGSTYAVVTSVVMKAYPPISMIRASLSISSKTGANSSTSYRVDDPEVFWKAMSVYFRFSAVVVDAGGVDWSYLTPMGNETYTFSVGMTFPNRTTEEVEEILAPLYVDLKKVGINLDVPRGLTPAPYASNSPAPAAPLADTRYRSRLFPRKNWDDDELFAKTFAAIRTSIEAGYTFHGLAISPTKKVAGWPGREGAVNPAWRNGVLHAILIGPQPPNLTAQEARDEEAKIQEYMQTWRDVTPGAGAYMNEGDPGEPDWKQAFYGSNYPRLLEIKRDRDPWGVFWAQTTVGSDAWEVRTEDGYPRSQNGRLCRVNRWGDDDDDEDVDRDWGDDEEDEDDDDDDE</sequence>
<dbReference type="PANTHER" id="PTHR13878:SF91">
    <property type="entry name" value="FAD BINDING DOMAIN PROTEIN (AFU_ORTHOLOGUE AFUA_6G12070)-RELATED"/>
    <property type="match status" value="1"/>
</dbReference>
<keyword evidence="6" id="KW-1185">Reference proteome</keyword>
<evidence type="ECO:0000313" key="5">
    <source>
        <dbReference type="EMBL" id="PKS11702.1"/>
    </source>
</evidence>
<dbReference type="EMBL" id="NLAX01000005">
    <property type="protein sequence ID" value="PKS11702.1"/>
    <property type="molecule type" value="Genomic_DNA"/>
</dbReference>
<dbReference type="Proteomes" id="UP000233524">
    <property type="component" value="Unassembled WGS sequence"/>
</dbReference>
<name>A0A2N3NH80_9PEZI</name>
<dbReference type="InterPro" id="IPR050432">
    <property type="entry name" value="FAD-linked_Oxidoreductases_BP"/>
</dbReference>
<dbReference type="GO" id="GO:0016491">
    <property type="term" value="F:oxidoreductase activity"/>
    <property type="evidence" value="ECO:0007669"/>
    <property type="project" value="UniProtKB-KW"/>
</dbReference>
<dbReference type="AlphaFoldDB" id="A0A2N3NH80"/>
<dbReference type="InterPro" id="IPR006094">
    <property type="entry name" value="Oxid_FAD_bind_N"/>
</dbReference>
<dbReference type="InterPro" id="IPR036318">
    <property type="entry name" value="FAD-bd_PCMH-like_sf"/>
</dbReference>
<dbReference type="OrthoDB" id="9983560at2759"/>
<gene>
    <name evidence="5" type="ORF">jhhlp_001690</name>
</gene>
<dbReference type="Pfam" id="PF01565">
    <property type="entry name" value="FAD_binding_4"/>
    <property type="match status" value="1"/>
</dbReference>
<dbReference type="InterPro" id="IPR016166">
    <property type="entry name" value="FAD-bd_PCMH"/>
</dbReference>
<dbReference type="STRING" id="41688.A0A2N3NH80"/>
<feature type="region of interest" description="Disordered" evidence="3">
    <location>
        <begin position="640"/>
        <end position="684"/>
    </location>
</feature>
<dbReference type="Pfam" id="PF08031">
    <property type="entry name" value="BBE"/>
    <property type="match status" value="1"/>
</dbReference>
<dbReference type="InterPro" id="IPR012951">
    <property type="entry name" value="BBE"/>
</dbReference>
<dbReference type="InParanoid" id="A0A2N3NH80"/>
<protein>
    <recommendedName>
        <fullName evidence="4">FAD-binding PCMH-type domain-containing protein</fullName>
    </recommendedName>
</protein>
<organism evidence="5 6">
    <name type="scientific">Lomentospora prolificans</name>
    <dbReference type="NCBI Taxonomy" id="41688"/>
    <lineage>
        <taxon>Eukaryota</taxon>
        <taxon>Fungi</taxon>
        <taxon>Dikarya</taxon>
        <taxon>Ascomycota</taxon>
        <taxon>Pezizomycotina</taxon>
        <taxon>Sordariomycetes</taxon>
        <taxon>Hypocreomycetidae</taxon>
        <taxon>Microascales</taxon>
        <taxon>Microascaceae</taxon>
        <taxon>Lomentospora</taxon>
    </lineage>
</organism>